<evidence type="ECO:0000313" key="4">
    <source>
        <dbReference type="EMBL" id="MDR7304624.1"/>
    </source>
</evidence>
<dbReference type="EMBL" id="JAVDXW010000002">
    <property type="protein sequence ID" value="MDR7304624.1"/>
    <property type="molecule type" value="Genomic_DNA"/>
</dbReference>
<comment type="similarity">
    <text evidence="3">Belongs to the arginase family.</text>
</comment>
<dbReference type="Proteomes" id="UP001180845">
    <property type="component" value="Unassembled WGS sequence"/>
</dbReference>
<proteinExistence type="inferred from homology"/>
<dbReference type="AlphaFoldDB" id="A0AAE3ZJ77"/>
<reference evidence="4" key="1">
    <citation type="submission" date="2023-07" db="EMBL/GenBank/DDBJ databases">
        <title>Sequencing the genomes of 1000 actinobacteria strains.</title>
        <authorList>
            <person name="Klenk H.-P."/>
        </authorList>
    </citation>
    <scope>NUCLEOTIDE SEQUENCE</scope>
    <source>
        <strain evidence="4">DSM 45977</strain>
    </source>
</reference>
<dbReference type="Gene3D" id="3.40.800.10">
    <property type="entry name" value="Ureohydrolase domain"/>
    <property type="match status" value="2"/>
</dbReference>
<dbReference type="GO" id="GO:0046872">
    <property type="term" value="F:metal ion binding"/>
    <property type="evidence" value="ECO:0007669"/>
    <property type="project" value="UniProtKB-KW"/>
</dbReference>
<gene>
    <name evidence="4" type="ORF">JOF55_004868</name>
</gene>
<evidence type="ECO:0000256" key="2">
    <source>
        <dbReference type="ARBA" id="ARBA00022801"/>
    </source>
</evidence>
<accession>A0AAE3ZJ77</accession>
<evidence type="ECO:0000256" key="3">
    <source>
        <dbReference type="PROSITE-ProRule" id="PRU00742"/>
    </source>
</evidence>
<dbReference type="SUPFAM" id="SSF52768">
    <property type="entry name" value="Arginase/deacetylase"/>
    <property type="match status" value="2"/>
</dbReference>
<sequence>MNTVRSGLRELDDRTLSTFARSELPHFAGERGTFLKSPFTENVHDIADVEVAIFGVPLDAGATYRPGARFGPRGIRRATNLFGTYSYELRVDLREQLNVVDIGDVLTIPGNLEKSFDIEVLDAGFVPGTGWPEPGGLLPARR</sequence>
<dbReference type="GO" id="GO:0008783">
    <property type="term" value="F:agmatinase activity"/>
    <property type="evidence" value="ECO:0007669"/>
    <property type="project" value="TreeGrafter"/>
</dbReference>
<keyword evidence="2" id="KW-0378">Hydrolase</keyword>
<dbReference type="Pfam" id="PF00491">
    <property type="entry name" value="Arginase"/>
    <property type="match status" value="2"/>
</dbReference>
<evidence type="ECO:0000256" key="1">
    <source>
        <dbReference type="ARBA" id="ARBA00022723"/>
    </source>
</evidence>
<evidence type="ECO:0000313" key="5">
    <source>
        <dbReference type="Proteomes" id="UP001180845"/>
    </source>
</evidence>
<protein>
    <submittedName>
        <fullName evidence="4">Arginase family enzyme</fullName>
    </submittedName>
</protein>
<dbReference type="PANTHER" id="PTHR11358">
    <property type="entry name" value="ARGINASE/AGMATINASE"/>
    <property type="match status" value="1"/>
</dbReference>
<comment type="caution">
    <text evidence="4">The sequence shown here is derived from an EMBL/GenBank/DDBJ whole genome shotgun (WGS) entry which is preliminary data.</text>
</comment>
<dbReference type="InterPro" id="IPR006035">
    <property type="entry name" value="Ureohydrolase"/>
</dbReference>
<dbReference type="PROSITE" id="PS51409">
    <property type="entry name" value="ARGINASE_2"/>
    <property type="match status" value="1"/>
</dbReference>
<dbReference type="GO" id="GO:0033389">
    <property type="term" value="P:putrescine biosynthetic process from arginine, via agmatine"/>
    <property type="evidence" value="ECO:0007669"/>
    <property type="project" value="TreeGrafter"/>
</dbReference>
<keyword evidence="5" id="KW-1185">Reference proteome</keyword>
<keyword evidence="1" id="KW-0479">Metal-binding</keyword>
<organism evidence="4 5">
    <name type="scientific">Haloactinomyces albus</name>
    <dbReference type="NCBI Taxonomy" id="1352928"/>
    <lineage>
        <taxon>Bacteria</taxon>
        <taxon>Bacillati</taxon>
        <taxon>Actinomycetota</taxon>
        <taxon>Actinomycetes</taxon>
        <taxon>Actinopolysporales</taxon>
        <taxon>Actinopolysporaceae</taxon>
        <taxon>Haloactinomyces</taxon>
    </lineage>
</organism>
<dbReference type="PANTHER" id="PTHR11358:SF26">
    <property type="entry name" value="GUANIDINO ACID HYDROLASE, MITOCHONDRIAL"/>
    <property type="match status" value="1"/>
</dbReference>
<dbReference type="InterPro" id="IPR023696">
    <property type="entry name" value="Ureohydrolase_dom_sf"/>
</dbReference>
<name>A0AAE3ZJ77_9ACTN</name>